<organism evidence="7 8">
    <name type="scientific">Penicillium salamii</name>
    <dbReference type="NCBI Taxonomy" id="1612424"/>
    <lineage>
        <taxon>Eukaryota</taxon>
        <taxon>Fungi</taxon>
        <taxon>Dikarya</taxon>
        <taxon>Ascomycota</taxon>
        <taxon>Pezizomycotina</taxon>
        <taxon>Eurotiomycetes</taxon>
        <taxon>Eurotiomycetidae</taxon>
        <taxon>Eurotiales</taxon>
        <taxon>Aspergillaceae</taxon>
        <taxon>Penicillium</taxon>
    </lineage>
</organism>
<feature type="transmembrane region" description="Helical" evidence="5">
    <location>
        <begin position="220"/>
        <end position="239"/>
    </location>
</feature>
<dbReference type="InterPro" id="IPR011701">
    <property type="entry name" value="MFS"/>
</dbReference>
<evidence type="ECO:0000256" key="4">
    <source>
        <dbReference type="ARBA" id="ARBA00023136"/>
    </source>
</evidence>
<dbReference type="PANTHER" id="PTHR42718:SF27">
    <property type="entry name" value="TRANSPORTER, PUTATIVE-RELATED"/>
    <property type="match status" value="1"/>
</dbReference>
<comment type="subcellular location">
    <subcellularLocation>
        <location evidence="1">Membrane</location>
        <topology evidence="1">Multi-pass membrane protein</topology>
    </subcellularLocation>
</comment>
<evidence type="ECO:0000256" key="1">
    <source>
        <dbReference type="ARBA" id="ARBA00004141"/>
    </source>
</evidence>
<gene>
    <name evidence="7" type="ORF">PSALAMII_LOCUS11934</name>
</gene>
<dbReference type="PROSITE" id="PS50850">
    <property type="entry name" value="MFS"/>
    <property type="match status" value="1"/>
</dbReference>
<accession>A0A9W4P1Y6</accession>
<dbReference type="InterPro" id="IPR036259">
    <property type="entry name" value="MFS_trans_sf"/>
</dbReference>
<feature type="transmembrane region" description="Helical" evidence="5">
    <location>
        <begin position="468"/>
        <end position="489"/>
    </location>
</feature>
<dbReference type="EMBL" id="CAJVPG010000477">
    <property type="protein sequence ID" value="CAG8432236.1"/>
    <property type="molecule type" value="Genomic_DNA"/>
</dbReference>
<keyword evidence="2 5" id="KW-0812">Transmembrane</keyword>
<feature type="transmembrane region" description="Helical" evidence="5">
    <location>
        <begin position="293"/>
        <end position="314"/>
    </location>
</feature>
<dbReference type="Gene3D" id="1.20.1250.20">
    <property type="entry name" value="MFS general substrate transporter like domains"/>
    <property type="match status" value="2"/>
</dbReference>
<evidence type="ECO:0000313" key="8">
    <source>
        <dbReference type="Proteomes" id="UP001152649"/>
    </source>
</evidence>
<dbReference type="PANTHER" id="PTHR42718">
    <property type="entry name" value="MAJOR FACILITATOR SUPERFAMILY MULTIDRUG TRANSPORTER MFSC"/>
    <property type="match status" value="1"/>
</dbReference>
<feature type="domain" description="Major facilitator superfamily (MFS) profile" evidence="6">
    <location>
        <begin position="90"/>
        <end position="566"/>
    </location>
</feature>
<dbReference type="AlphaFoldDB" id="A0A9W4P1Y6"/>
<dbReference type="OrthoDB" id="2130629at2759"/>
<dbReference type="InterPro" id="IPR020846">
    <property type="entry name" value="MFS_dom"/>
</dbReference>
<protein>
    <recommendedName>
        <fullName evidence="6">Major facilitator superfamily (MFS) profile domain-containing protein</fullName>
    </recommendedName>
</protein>
<evidence type="ECO:0000256" key="3">
    <source>
        <dbReference type="ARBA" id="ARBA00022989"/>
    </source>
</evidence>
<dbReference type="SUPFAM" id="SSF103473">
    <property type="entry name" value="MFS general substrate transporter"/>
    <property type="match status" value="1"/>
</dbReference>
<proteinExistence type="predicted"/>
<feature type="transmembrane region" description="Helical" evidence="5">
    <location>
        <begin position="95"/>
        <end position="118"/>
    </location>
</feature>
<feature type="transmembrane region" description="Helical" evidence="5">
    <location>
        <begin position="184"/>
        <end position="208"/>
    </location>
</feature>
<dbReference type="Proteomes" id="UP001152649">
    <property type="component" value="Unassembled WGS sequence"/>
</dbReference>
<name>A0A9W4P1Y6_9EURO</name>
<feature type="transmembrane region" description="Helical" evidence="5">
    <location>
        <begin position="251"/>
        <end position="272"/>
    </location>
</feature>
<feature type="transmembrane region" description="Helical" evidence="5">
    <location>
        <begin position="130"/>
        <end position="154"/>
    </location>
</feature>
<keyword evidence="3 5" id="KW-1133">Transmembrane helix</keyword>
<feature type="transmembrane region" description="Helical" evidence="5">
    <location>
        <begin position="326"/>
        <end position="344"/>
    </location>
</feature>
<evidence type="ECO:0000256" key="2">
    <source>
        <dbReference type="ARBA" id="ARBA00022692"/>
    </source>
</evidence>
<keyword evidence="4 5" id="KW-0472">Membrane</keyword>
<reference evidence="7" key="1">
    <citation type="submission" date="2021-07" db="EMBL/GenBank/DDBJ databases">
        <authorList>
            <person name="Branca A.L. A."/>
        </authorList>
    </citation>
    <scope>NUCLEOTIDE SEQUENCE</scope>
</reference>
<feature type="transmembrane region" description="Helical" evidence="5">
    <location>
        <begin position="544"/>
        <end position="562"/>
    </location>
</feature>
<evidence type="ECO:0000313" key="7">
    <source>
        <dbReference type="EMBL" id="CAG8432236.1"/>
    </source>
</evidence>
<feature type="transmembrane region" description="Helical" evidence="5">
    <location>
        <begin position="432"/>
        <end position="456"/>
    </location>
</feature>
<comment type="caution">
    <text evidence="7">The sequence shown here is derived from an EMBL/GenBank/DDBJ whole genome shotgun (WGS) entry which is preliminary data.</text>
</comment>
<evidence type="ECO:0000259" key="6">
    <source>
        <dbReference type="PROSITE" id="PS50850"/>
    </source>
</evidence>
<evidence type="ECO:0000256" key="5">
    <source>
        <dbReference type="SAM" id="Phobius"/>
    </source>
</evidence>
<dbReference type="GO" id="GO:0022857">
    <property type="term" value="F:transmembrane transporter activity"/>
    <property type="evidence" value="ECO:0007669"/>
    <property type="project" value="InterPro"/>
</dbReference>
<dbReference type="Pfam" id="PF07690">
    <property type="entry name" value="MFS_1"/>
    <property type="match status" value="1"/>
</dbReference>
<sequence>MVGLRTSVLPPRPLEQHQTSAVKQTHKLFPCLCSNIAFPQHINISTCNIIMLSVESSEEHPPALQPDPRETPSPMVVEVEADATTSLSRTVAINASLTCITGIGNLLAGLLTVCIPVVSKDLHIPPDLQLWPASAFALACGCLLLPCGAIADVLGCRRSCLLGGLLQTASALGAGLASTSTQLIALRVTGGLAASFCLPGAIGAAGHMFPASSSPRRRSISFAAMGGGQAVGFGLGLVLGGVFSDTIGWRWGFYATAVLNAAVLALAVWALPPTIDGILEKASFSRLVHDIDWVGALLISTCLALLSYELAVATGSNANQSMREPLNIALLCIAVALLPAFALWMRRQSRLSRPTLIPNALWTNLPFTSMCVTVFLVWGTLNASEQLAALYFENVLGKSTLTASLYFLPAPICGLLMNIAIGAFLPHLRPSIAVPAACFLSGIAPLLLASLCHINGPDYWRGPFQAMALNPIGADLMYTIAILVMTAAFPPQTQALAGGVFNMLSQIGKSVGIATSALIARQITSQAGKPDNLESLLLGYKAGWWYNCSLGFLSVIVSFWGLRSVQKVEVKRD</sequence>
<keyword evidence="8" id="KW-1185">Reference proteome</keyword>
<feature type="transmembrane region" description="Helical" evidence="5">
    <location>
        <begin position="356"/>
        <end position="381"/>
    </location>
</feature>
<feature type="transmembrane region" description="Helical" evidence="5">
    <location>
        <begin position="401"/>
        <end position="425"/>
    </location>
</feature>
<dbReference type="GO" id="GO:0016020">
    <property type="term" value="C:membrane"/>
    <property type="evidence" value="ECO:0007669"/>
    <property type="project" value="UniProtKB-SubCell"/>
</dbReference>